<accession>A0A0M1N034</accession>
<evidence type="ECO:0000313" key="2">
    <source>
        <dbReference type="Proteomes" id="UP000037386"/>
    </source>
</evidence>
<dbReference type="AlphaFoldDB" id="A0A0M1N034"/>
<name>A0A0M1N034_9MOLU</name>
<sequence>MFFIFFKKIFLYLLIFLIGSLGGALFYKKAQTNEPSFLTKKRIDIVSNQIKNQIGFQTNTNEPSFNLYHEMLHHWLIAINEVDKQFFTK</sequence>
<dbReference type="PATRIC" id="fig|479893.3.peg.264"/>
<dbReference type="EMBL" id="LHCF01000005">
    <property type="protein sequence ID" value="KOR75518.1"/>
    <property type="molecule type" value="Genomic_DNA"/>
</dbReference>
<dbReference type="Proteomes" id="UP000037386">
    <property type="component" value="Unassembled WGS sequence"/>
</dbReference>
<comment type="caution">
    <text evidence="1">The sequence shown here is derived from an EMBL/GenBank/DDBJ whole genome shotgun (WGS) entry which is preliminary data.</text>
</comment>
<dbReference type="RefSeq" id="WP_053521411.1">
    <property type="nucleotide sequence ID" value="NZ_LHCF01000005.1"/>
</dbReference>
<reference evidence="2" key="1">
    <citation type="submission" date="2015-05" db="EMBL/GenBank/DDBJ databases">
        <title>Draft genome sequence of 'Candidatus Phytoplasma Pruni' strain CX, a plant pathogenic bacterium.</title>
        <authorList>
            <person name="Lee I.-M."/>
            <person name="Bottner-Parker K.D."/>
            <person name="Shao J."/>
            <person name="Gundersen-Rindal D.E."/>
            <person name="Zhao Y."/>
            <person name="Davis R.E."/>
        </authorList>
    </citation>
    <scope>NUCLEOTIDE SEQUENCE [LARGE SCALE GENOMIC DNA]</scope>
    <source>
        <strain evidence="2">CX</strain>
    </source>
</reference>
<protein>
    <submittedName>
        <fullName evidence="1">Uncharacterized protein</fullName>
    </submittedName>
</protein>
<evidence type="ECO:0000313" key="1">
    <source>
        <dbReference type="EMBL" id="KOR75518.1"/>
    </source>
</evidence>
<proteinExistence type="predicted"/>
<gene>
    <name evidence="1" type="ORF">CPX_001477</name>
</gene>
<organism evidence="1 2">
    <name type="scientific">Candidatus Phytoplasma pruni</name>
    <dbReference type="NCBI Taxonomy" id="479893"/>
    <lineage>
        <taxon>Bacteria</taxon>
        <taxon>Bacillati</taxon>
        <taxon>Mycoplasmatota</taxon>
        <taxon>Mollicutes</taxon>
        <taxon>Acholeplasmatales</taxon>
        <taxon>Acholeplasmataceae</taxon>
        <taxon>Candidatus Phytoplasma</taxon>
        <taxon>16SrIII (X-disease group)</taxon>
    </lineage>
</organism>